<gene>
    <name evidence="1" type="ORF">SM1_086</name>
</gene>
<sequence length="97" mass="11010">MTEMKYVMFRLTHKESGIYKLVPVIFPTLLVHASVAHANLALLMQDFPRFDVWVDSAGFVNLEDAHCFGESETLNKKADGERDSLVISTYNYTHGMV</sequence>
<keyword evidence="2" id="KW-1185">Reference proteome</keyword>
<protein>
    <submittedName>
        <fullName evidence="1">Uncharacterized protein</fullName>
    </submittedName>
</protein>
<accession>A0A0U3DWU7</accession>
<organism evidence="1 2">
    <name type="scientific">Pseudomonas phage SM1</name>
    <dbReference type="NCBI Taxonomy" id="1772332"/>
    <lineage>
        <taxon>Viruses</taxon>
        <taxon>Duplodnaviria</taxon>
        <taxon>Heunggongvirae</taxon>
        <taxon>Uroviricota</taxon>
        <taxon>Caudoviricetes</taxon>
        <taxon>Samunavirus</taxon>
        <taxon>Samunavirus SM1</taxon>
    </lineage>
</organism>
<proteinExistence type="predicted"/>
<evidence type="ECO:0000313" key="1">
    <source>
        <dbReference type="EMBL" id="ALT58078.1"/>
    </source>
</evidence>
<dbReference type="EMBL" id="KU245542">
    <property type="protein sequence ID" value="ALT58078.1"/>
    <property type="molecule type" value="Genomic_DNA"/>
</dbReference>
<dbReference type="Proteomes" id="UP000224832">
    <property type="component" value="Segment"/>
</dbReference>
<evidence type="ECO:0000313" key="2">
    <source>
        <dbReference type="Proteomes" id="UP000224832"/>
    </source>
</evidence>
<name>A0A0U3DWU7_9CAUD</name>
<reference evidence="1 2" key="1">
    <citation type="submission" date="2015-12" db="EMBL/GenBank/DDBJ databases">
        <title>In silico genomic study of Pseudomonas phage SM1.</title>
        <authorList>
            <person name="Zawawi N.A.M."/>
            <person name="Mat-Arip Y."/>
            <person name="Wan-Jauhari W.K."/>
            <person name="Fauzi A.A."/>
            <person name="Yee F.J."/>
        </authorList>
    </citation>
    <scope>NUCLEOTIDE SEQUENCE [LARGE SCALE GENOMIC DNA]</scope>
</reference>